<sequence>MPTFSVLVPFMPARPEQVLPLAALVRHSAAHRLWQGQSLLVEPHQAFTHVAASGFRVPCGTGVTLMPFRHPLEAALQARSVAIATGQPTVAGFGPGATVLQRSMLGAPYASPLTAVREYLTVVRGLLEGRPVELEGEYYPCRVHMGWPPVPGIELGLGVLRPAMARLAGEIADVAITWLTPPGYLREVIVPALRAGAERAGRSAPRVAAMVPVALAAPGRDPVDLVLAGNSGHLAMPHYQDMLRRSGVEVDPEDPAVTAKGVLESRAFVFGGPDELRDAVAEYADAGVDEIVLNVTGVCQRYGLPVAQAELETILAEVAA</sequence>
<protein>
    <submittedName>
        <fullName evidence="3">Alkanesulfonate monooxygenase SsuD/methylene tetrahydromethanopterin reductase-like flavin-dependent oxidoreductase (Luciferase family)</fullName>
    </submittedName>
</protein>
<dbReference type="AlphaFoldDB" id="A0A543IUX0"/>
<gene>
    <name evidence="3" type="ORF">FHX40_1037</name>
</gene>
<feature type="domain" description="Luciferase-like" evidence="2">
    <location>
        <begin position="30"/>
        <end position="290"/>
    </location>
</feature>
<keyword evidence="1" id="KW-0560">Oxidoreductase</keyword>
<dbReference type="InterPro" id="IPR050564">
    <property type="entry name" value="F420-G6PD/mer"/>
</dbReference>
<evidence type="ECO:0000256" key="1">
    <source>
        <dbReference type="ARBA" id="ARBA00023002"/>
    </source>
</evidence>
<name>A0A543IUX0_9ACTN</name>
<dbReference type="Pfam" id="PF00296">
    <property type="entry name" value="Bac_luciferase"/>
    <property type="match status" value="1"/>
</dbReference>
<dbReference type="Proteomes" id="UP000319213">
    <property type="component" value="Unassembled WGS sequence"/>
</dbReference>
<dbReference type="OrthoDB" id="3621573at2"/>
<dbReference type="GO" id="GO:0004497">
    <property type="term" value="F:monooxygenase activity"/>
    <property type="evidence" value="ECO:0007669"/>
    <property type="project" value="UniProtKB-KW"/>
</dbReference>
<dbReference type="InterPro" id="IPR011251">
    <property type="entry name" value="Luciferase-like_dom"/>
</dbReference>
<organism evidence="3 4">
    <name type="scientific">Thermopolyspora flexuosa</name>
    <dbReference type="NCBI Taxonomy" id="103836"/>
    <lineage>
        <taxon>Bacteria</taxon>
        <taxon>Bacillati</taxon>
        <taxon>Actinomycetota</taxon>
        <taxon>Actinomycetes</taxon>
        <taxon>Streptosporangiales</taxon>
        <taxon>Streptosporangiaceae</taxon>
        <taxon>Thermopolyspora</taxon>
    </lineage>
</organism>
<dbReference type="GO" id="GO:0016705">
    <property type="term" value="F:oxidoreductase activity, acting on paired donors, with incorporation or reduction of molecular oxygen"/>
    <property type="evidence" value="ECO:0007669"/>
    <property type="project" value="InterPro"/>
</dbReference>
<reference evidence="3 4" key="1">
    <citation type="submission" date="2019-06" db="EMBL/GenBank/DDBJ databases">
        <title>Sequencing the genomes of 1000 actinobacteria strains.</title>
        <authorList>
            <person name="Klenk H.-P."/>
        </authorList>
    </citation>
    <scope>NUCLEOTIDE SEQUENCE [LARGE SCALE GENOMIC DNA]</scope>
    <source>
        <strain evidence="3 4">DSM 43186</strain>
    </source>
</reference>
<dbReference type="CDD" id="cd01097">
    <property type="entry name" value="Tetrahydromethanopterin_reductase"/>
    <property type="match status" value="1"/>
</dbReference>
<dbReference type="RefSeq" id="WP_142258549.1">
    <property type="nucleotide sequence ID" value="NZ_BMPV01000006.1"/>
</dbReference>
<dbReference type="PANTHER" id="PTHR43244:SF1">
    <property type="entry name" value="5,10-METHYLENETETRAHYDROMETHANOPTERIN REDUCTASE"/>
    <property type="match status" value="1"/>
</dbReference>
<dbReference type="SUPFAM" id="SSF51679">
    <property type="entry name" value="Bacterial luciferase-like"/>
    <property type="match status" value="1"/>
</dbReference>
<evidence type="ECO:0000313" key="4">
    <source>
        <dbReference type="Proteomes" id="UP000319213"/>
    </source>
</evidence>
<dbReference type="PANTHER" id="PTHR43244">
    <property type="match status" value="1"/>
</dbReference>
<evidence type="ECO:0000259" key="2">
    <source>
        <dbReference type="Pfam" id="PF00296"/>
    </source>
</evidence>
<dbReference type="EMBL" id="VFPQ01000001">
    <property type="protein sequence ID" value="TQM74367.1"/>
    <property type="molecule type" value="Genomic_DNA"/>
</dbReference>
<proteinExistence type="predicted"/>
<keyword evidence="4" id="KW-1185">Reference proteome</keyword>
<comment type="caution">
    <text evidence="3">The sequence shown here is derived from an EMBL/GenBank/DDBJ whole genome shotgun (WGS) entry which is preliminary data.</text>
</comment>
<accession>A0A543IUX0</accession>
<keyword evidence="3" id="KW-0503">Monooxygenase</keyword>
<dbReference type="Gene3D" id="3.20.20.30">
    <property type="entry name" value="Luciferase-like domain"/>
    <property type="match status" value="1"/>
</dbReference>
<evidence type="ECO:0000313" key="3">
    <source>
        <dbReference type="EMBL" id="TQM74367.1"/>
    </source>
</evidence>
<dbReference type="InterPro" id="IPR036661">
    <property type="entry name" value="Luciferase-like_sf"/>
</dbReference>